<feature type="signal peptide" evidence="1">
    <location>
        <begin position="1"/>
        <end position="23"/>
    </location>
</feature>
<evidence type="ECO:0000313" key="3">
    <source>
        <dbReference type="Proteomes" id="UP000682892"/>
    </source>
</evidence>
<sequence length="212" mass="23434">MTKRTFLFAVLTVFGTMIVVSQAEDPAVAKAFTDNEIVPDVLSKAPGALVKVSYTSAGAEVNLGNELTPTQVKDEPSVSWEAEPGALYTLVMTDPDAPTRAEPKMREWKHWVVINVPGSDVAAGETVAEYIGSAPPQDSGLHRYVFLVYKQSRGRMRWSEPKLSNRNPNRAKFRVNEFAAKYHLGSPIAGNFYQATYDDYVPQVYATLTETK</sequence>
<dbReference type="KEGG" id="aag:5574625"/>
<dbReference type="PANTHER" id="PTHR11362">
    <property type="entry name" value="PHOSPHATIDYLETHANOLAMINE-BINDING PROTEIN"/>
    <property type="match status" value="1"/>
</dbReference>
<organism evidence="2 3">
    <name type="scientific">Aedes aegypti</name>
    <name type="common">Yellowfever mosquito</name>
    <name type="synonym">Culex aegypti</name>
    <dbReference type="NCBI Taxonomy" id="7159"/>
    <lineage>
        <taxon>Eukaryota</taxon>
        <taxon>Metazoa</taxon>
        <taxon>Ecdysozoa</taxon>
        <taxon>Arthropoda</taxon>
        <taxon>Hexapoda</taxon>
        <taxon>Insecta</taxon>
        <taxon>Pterygota</taxon>
        <taxon>Neoptera</taxon>
        <taxon>Endopterygota</taxon>
        <taxon>Diptera</taxon>
        <taxon>Nematocera</taxon>
        <taxon>Culicoidea</taxon>
        <taxon>Culicidae</taxon>
        <taxon>Culicinae</taxon>
        <taxon>Aedini</taxon>
        <taxon>Aedes</taxon>
        <taxon>Stegomyia</taxon>
    </lineage>
</organism>
<dbReference type="HOGENOM" id="CLU_043994_5_1_1"/>
<dbReference type="OrthoDB" id="2506647at2759"/>
<dbReference type="AlphaFoldDB" id="A0A1S4FSS9"/>
<dbReference type="SUPFAM" id="SSF49777">
    <property type="entry name" value="PEBP-like"/>
    <property type="match status" value="1"/>
</dbReference>
<evidence type="ECO:0000256" key="1">
    <source>
        <dbReference type="SAM" id="SignalP"/>
    </source>
</evidence>
<feature type="chain" id="PRO_5036480313" evidence="1">
    <location>
        <begin position="24"/>
        <end position="212"/>
    </location>
</feature>
<dbReference type="EMBL" id="CH477746">
    <property type="protein sequence ID" value="EAT36671.1"/>
    <property type="molecule type" value="Genomic_DNA"/>
</dbReference>
<accession>A0A1S4FSS9</accession>
<gene>
    <name evidence="2" type="ORF">AaeL_AAEL011263</name>
</gene>
<dbReference type="PANTHER" id="PTHR11362:SF82">
    <property type="entry name" value="PHOSPHATIDYLETHANOLAMINE-BINDING PROTEIN 4"/>
    <property type="match status" value="1"/>
</dbReference>
<dbReference type="OMA" id="MLFWQLG"/>
<dbReference type="InterPro" id="IPR035810">
    <property type="entry name" value="PEBP_euk"/>
</dbReference>
<reference evidence="2" key="3">
    <citation type="submission" date="2012-09" db="EMBL/GenBank/DDBJ databases">
        <authorList>
            <consortium name="VectorBase"/>
        </authorList>
    </citation>
    <scope>NUCLEOTIDE SEQUENCE</scope>
    <source>
        <strain evidence="2">Liverpool</strain>
    </source>
</reference>
<protein>
    <submittedName>
        <fullName evidence="2">AAEL011263-PA</fullName>
    </submittedName>
</protein>
<evidence type="ECO:0000313" key="2">
    <source>
        <dbReference type="EMBL" id="EAT36671.1"/>
    </source>
</evidence>
<dbReference type="InterPro" id="IPR008914">
    <property type="entry name" value="PEBP"/>
</dbReference>
<dbReference type="InterPro" id="IPR036610">
    <property type="entry name" value="PEBP-like_sf"/>
</dbReference>
<keyword evidence="1" id="KW-0732">Signal</keyword>
<dbReference type="Pfam" id="PF01161">
    <property type="entry name" value="PBP"/>
    <property type="match status" value="1"/>
</dbReference>
<dbReference type="Gene3D" id="3.90.280.10">
    <property type="entry name" value="PEBP-like"/>
    <property type="match status" value="1"/>
</dbReference>
<name>A0A1S4FSS9_AEDAE</name>
<dbReference type="MEROPS" id="I51.002"/>
<dbReference type="CDD" id="cd00866">
    <property type="entry name" value="PEBP_euk"/>
    <property type="match status" value="1"/>
</dbReference>
<reference evidence="2" key="1">
    <citation type="submission" date="2005-10" db="EMBL/GenBank/DDBJ databases">
        <authorList>
            <person name="Loftus B.J."/>
            <person name="Nene V.M."/>
            <person name="Hannick L.I."/>
            <person name="Bidwell S."/>
            <person name="Haas B."/>
            <person name="Amedeo P."/>
            <person name="Orvis J."/>
            <person name="Wortman J.R."/>
            <person name="White O.R."/>
            <person name="Salzberg S."/>
            <person name="Shumway M."/>
            <person name="Koo H."/>
            <person name="Zhao Y."/>
            <person name="Holmes M."/>
            <person name="Miller J."/>
            <person name="Schatz M."/>
            <person name="Pop M."/>
            <person name="Pai G."/>
            <person name="Utterback T."/>
            <person name="Rogers Y.-H."/>
            <person name="Kravitz S."/>
            <person name="Fraser C.M."/>
        </authorList>
    </citation>
    <scope>NUCLEOTIDE SEQUENCE</scope>
    <source>
        <strain evidence="2">Liverpool</strain>
    </source>
</reference>
<proteinExistence type="predicted"/>
<reference evidence="2" key="2">
    <citation type="journal article" date="2007" name="Science">
        <title>Genome sequence of Aedes aegypti, a major arbovirus vector.</title>
        <authorList>
            <person name="Nene V."/>
            <person name="Wortman J.R."/>
            <person name="Lawson D."/>
            <person name="Haas B."/>
            <person name="Kodira C."/>
            <person name="Tu Z.J."/>
            <person name="Loftus B."/>
            <person name="Xi Z."/>
            <person name="Megy K."/>
            <person name="Grabherr M."/>
            <person name="Ren Q."/>
            <person name="Zdobnov E.M."/>
            <person name="Lobo N.F."/>
            <person name="Campbell K.S."/>
            <person name="Brown S.E."/>
            <person name="Bonaldo M.F."/>
            <person name="Zhu J."/>
            <person name="Sinkins S.P."/>
            <person name="Hogenkamp D.G."/>
            <person name="Amedeo P."/>
            <person name="Arensburger P."/>
            <person name="Atkinson P.W."/>
            <person name="Bidwell S."/>
            <person name="Biedler J."/>
            <person name="Birney E."/>
            <person name="Bruggner R.V."/>
            <person name="Costas J."/>
            <person name="Coy M.R."/>
            <person name="Crabtree J."/>
            <person name="Crawford M."/>
            <person name="Debruyn B."/>
            <person name="Decaprio D."/>
            <person name="Eiglmeier K."/>
            <person name="Eisenstadt E."/>
            <person name="El-Dorry H."/>
            <person name="Gelbart W.M."/>
            <person name="Gomes S.L."/>
            <person name="Hammond M."/>
            <person name="Hannick L.I."/>
            <person name="Hogan J.R."/>
            <person name="Holmes M.H."/>
            <person name="Jaffe D."/>
            <person name="Johnston J.S."/>
            <person name="Kennedy R.C."/>
            <person name="Koo H."/>
            <person name="Kravitz S."/>
            <person name="Kriventseva E.V."/>
            <person name="Kulp D."/>
            <person name="Labutti K."/>
            <person name="Lee E."/>
            <person name="Li S."/>
            <person name="Lovin D.D."/>
            <person name="Mao C."/>
            <person name="Mauceli E."/>
            <person name="Menck C.F."/>
            <person name="Miller J.R."/>
            <person name="Montgomery P."/>
            <person name="Mori A."/>
            <person name="Nascimento A.L."/>
            <person name="Naveira H.F."/>
            <person name="Nusbaum C."/>
            <person name="O'leary S."/>
            <person name="Orvis J."/>
            <person name="Pertea M."/>
            <person name="Quesneville H."/>
            <person name="Reidenbach K.R."/>
            <person name="Rogers Y.H."/>
            <person name="Roth C.W."/>
            <person name="Schneider J.R."/>
            <person name="Schatz M."/>
            <person name="Shumway M."/>
            <person name="Stanke M."/>
            <person name="Stinson E.O."/>
            <person name="Tubio J.M."/>
            <person name="Vanzee J.P."/>
            <person name="Verjovski-Almeida S."/>
            <person name="Werner D."/>
            <person name="White O."/>
            <person name="Wyder S."/>
            <person name="Zeng Q."/>
            <person name="Zhao Q."/>
            <person name="Zhao Y."/>
            <person name="Hill C.A."/>
            <person name="Raikhel A.S."/>
            <person name="Soares M.B."/>
            <person name="Knudson D.L."/>
            <person name="Lee N.H."/>
            <person name="Galagan J."/>
            <person name="Salzberg S.L."/>
            <person name="Paulsen I.T."/>
            <person name="Dimopoulos G."/>
            <person name="Collins F.H."/>
            <person name="Birren B."/>
            <person name="Fraser-Liggett C.M."/>
            <person name="Severson D.W."/>
        </authorList>
    </citation>
    <scope>NUCLEOTIDE SEQUENCE [LARGE SCALE GENOMIC DNA]</scope>
    <source>
        <strain evidence="2">Liverpool</strain>
    </source>
</reference>
<dbReference type="Proteomes" id="UP000682892">
    <property type="component" value="Unassembled WGS sequence"/>
</dbReference>